<keyword evidence="2" id="KW-1185">Reference proteome</keyword>
<comment type="caution">
    <text evidence="1">The sequence shown here is derived from an EMBL/GenBank/DDBJ whole genome shotgun (WGS) entry which is preliminary data.</text>
</comment>
<accession>A0A9Q3DC15</accession>
<dbReference type="Proteomes" id="UP000765509">
    <property type="component" value="Unassembled WGS sequence"/>
</dbReference>
<evidence type="ECO:0000313" key="1">
    <source>
        <dbReference type="EMBL" id="MBW0497402.1"/>
    </source>
</evidence>
<reference evidence="1" key="1">
    <citation type="submission" date="2021-03" db="EMBL/GenBank/DDBJ databases">
        <title>Draft genome sequence of rust myrtle Austropuccinia psidii MF-1, a brazilian biotype.</title>
        <authorList>
            <person name="Quecine M.C."/>
            <person name="Pachon D.M.R."/>
            <person name="Bonatelli M.L."/>
            <person name="Correr F.H."/>
            <person name="Franceschini L.M."/>
            <person name="Leite T.F."/>
            <person name="Margarido G.R.A."/>
            <person name="Almeida C.A."/>
            <person name="Ferrarezi J.A."/>
            <person name="Labate C.A."/>
        </authorList>
    </citation>
    <scope>NUCLEOTIDE SEQUENCE</scope>
    <source>
        <strain evidence="1">MF-1</strain>
    </source>
</reference>
<organism evidence="1 2">
    <name type="scientific">Austropuccinia psidii MF-1</name>
    <dbReference type="NCBI Taxonomy" id="1389203"/>
    <lineage>
        <taxon>Eukaryota</taxon>
        <taxon>Fungi</taxon>
        <taxon>Dikarya</taxon>
        <taxon>Basidiomycota</taxon>
        <taxon>Pucciniomycotina</taxon>
        <taxon>Pucciniomycetes</taxon>
        <taxon>Pucciniales</taxon>
        <taxon>Sphaerophragmiaceae</taxon>
        <taxon>Austropuccinia</taxon>
    </lineage>
</organism>
<sequence length="360" mass="41271">MSPVNLRNLGIPRNQPEDIQVLFRTRRPGKGHLGHSGGWQETEGNHTHSSIHLPIKQKPQIKGLEGYGSISSAPPTPQRSIPMEHGQQEVQPGITLGIALRKLPTDMSQQDTFQRSYGNNQRMESQQAVQTPGWEGNQDKGKSSNYSHCRRRIEPDRAYYHSFSLTKSGATQLSSGFTLFRHKQISGQESPFFTIPGSFQEKTRIQREEQDLFQPQAARVRLNDAEAVLLGERSTQEPIIVVNTSIISSPINRTITPTQNEHNFVTPEMKTQEKFDELHRSNERFKQLKTLHENTIKAIQEICAELRKASEKTNKRLSQFFEEQYHFKGDRDLLDQDIIKWLNVCQQRKPQEQGHSFDNP</sequence>
<proteinExistence type="predicted"/>
<dbReference type="EMBL" id="AVOT02014164">
    <property type="protein sequence ID" value="MBW0497402.1"/>
    <property type="molecule type" value="Genomic_DNA"/>
</dbReference>
<dbReference type="AlphaFoldDB" id="A0A9Q3DC15"/>
<evidence type="ECO:0000313" key="2">
    <source>
        <dbReference type="Proteomes" id="UP000765509"/>
    </source>
</evidence>
<protein>
    <submittedName>
        <fullName evidence="1">Uncharacterized protein</fullName>
    </submittedName>
</protein>
<name>A0A9Q3DC15_9BASI</name>
<gene>
    <name evidence="1" type="ORF">O181_037117</name>
</gene>